<dbReference type="EMBL" id="BK015920">
    <property type="protein sequence ID" value="DAF85219.1"/>
    <property type="molecule type" value="Genomic_DNA"/>
</dbReference>
<protein>
    <submittedName>
        <fullName evidence="1">Uncharacterized protein</fullName>
    </submittedName>
</protein>
<accession>A0A8S5TSQ2</accession>
<evidence type="ECO:0000313" key="1">
    <source>
        <dbReference type="EMBL" id="DAF85219.1"/>
    </source>
</evidence>
<proteinExistence type="predicted"/>
<organism evidence="1">
    <name type="scientific">Podoviridae sp. ctARy1</name>
    <dbReference type="NCBI Taxonomy" id="2825228"/>
    <lineage>
        <taxon>Viruses</taxon>
        <taxon>Duplodnaviria</taxon>
        <taxon>Heunggongvirae</taxon>
        <taxon>Uroviricota</taxon>
        <taxon>Caudoviricetes</taxon>
    </lineage>
</organism>
<sequence>MNSVYDNEVAVAQNADRYNLDDLLKVIVVWNDPEEVRKDLQTIYFHATEALFGNDGATSLTDELHYAFITMRKLIEALATANDTKAAKLSVTII</sequence>
<name>A0A8S5TSQ2_9CAUD</name>
<reference evidence="1" key="1">
    <citation type="journal article" date="2021" name="Proc. Natl. Acad. Sci. U.S.A.">
        <title>A Catalog of Tens of Thousands of Viruses from Human Metagenomes Reveals Hidden Associations with Chronic Diseases.</title>
        <authorList>
            <person name="Tisza M.J."/>
            <person name="Buck C.B."/>
        </authorList>
    </citation>
    <scope>NUCLEOTIDE SEQUENCE</scope>
    <source>
        <strain evidence="1">CtARy1</strain>
    </source>
</reference>